<dbReference type="GO" id="GO:0005096">
    <property type="term" value="F:GTPase activator activity"/>
    <property type="evidence" value="ECO:0007669"/>
    <property type="project" value="UniProtKB-KW"/>
</dbReference>
<dbReference type="InterPro" id="IPR000331">
    <property type="entry name" value="Rap/Ran_GAP_dom"/>
</dbReference>
<evidence type="ECO:0000259" key="2">
    <source>
        <dbReference type="PROSITE" id="PS50085"/>
    </source>
</evidence>
<evidence type="ECO:0000256" key="1">
    <source>
        <dbReference type="ARBA" id="ARBA00022468"/>
    </source>
</evidence>
<dbReference type="InterPro" id="IPR035974">
    <property type="entry name" value="Rap/Ran-GAP_sf"/>
</dbReference>
<dbReference type="VEuPathDB" id="AmoebaDB:ACA1_290140"/>
<dbReference type="Proteomes" id="UP000011083">
    <property type="component" value="Unassembled WGS sequence"/>
</dbReference>
<dbReference type="GO" id="GO:0051056">
    <property type="term" value="P:regulation of small GTPase mediated signal transduction"/>
    <property type="evidence" value="ECO:0007669"/>
    <property type="project" value="InterPro"/>
</dbReference>
<dbReference type="PROSITE" id="PS50085">
    <property type="entry name" value="RAPGAP"/>
    <property type="match status" value="1"/>
</dbReference>
<feature type="domain" description="Rap-GAP" evidence="2">
    <location>
        <begin position="386"/>
        <end position="604"/>
    </location>
</feature>
<dbReference type="FunFam" id="3.40.50.11210:FF:000001">
    <property type="entry name" value="Ral GTPase-activating protein subunit alpha-1 isoform 1"/>
    <property type="match status" value="1"/>
</dbReference>
<name>L8HJ83_ACACF</name>
<dbReference type="SUPFAM" id="SSF111347">
    <property type="entry name" value="Rap/Ran-GAP"/>
    <property type="match status" value="1"/>
</dbReference>
<keyword evidence="1" id="KW-0343">GTPase activation</keyword>
<evidence type="ECO:0000313" key="3">
    <source>
        <dbReference type="EMBL" id="ELR25250.1"/>
    </source>
</evidence>
<sequence length="615" mass="68436">MLRKPDSALALGLFEHYFKLEVPGGGGGAVERQAFLIPQTYSVDQVKRHVFKYGDGFGDLCPDDFQLGIADDQRFTIEFAVFVKAHPTIVESLKNGEAAVVSLFPSTTGSWTGDTFRRRSQTLQRMEAQTAEKGSRILSTAAKFGGTTIIQPVHKKSLSDELIDRAFNSELYRGPTDQGGSPDSKAGWRKTRPTTFFAQGAAEGLVPNATAQSPEALMATYDRNNAPIVIVCPGYLVENDASSAHVRPTNGSHWKLCQIDARQLRLEETIYDACSYNRFFYSKHHVNFGGVHKTEGPLVVSLLKTPVNVAADDAAVQNIDSNSSSFKTKAQRFRVLVWSKYGEKQALVAWSQRLLGASRPPGKRLLKALQSTSPEFLGQEKVAEELLEMELKQVVSNYKFGILYAKEGQYRETDMFSNEHGSEAFEHFLSMIGDKIALEGWTQYRAGLDVRINATGTHSVYTTWEDYEVMFHVSTYLPYDDKNRQQLERKRHLGNDIVVLIFSDGNTPYLANAIKSEFNHVFIVVQPVKLPSGAVAYRVGTTYKEGVKRCTPHLPDPNEYVFAHGPAFREFLLTKLINAERAAYCAPSFAAKINRTKTMLLEGLLSDFPPPVSGS</sequence>
<dbReference type="STRING" id="1257118.L8HJ83"/>
<dbReference type="OrthoDB" id="2499658at2759"/>
<organism evidence="3 4">
    <name type="scientific">Acanthamoeba castellanii (strain ATCC 30010 / Neff)</name>
    <dbReference type="NCBI Taxonomy" id="1257118"/>
    <lineage>
        <taxon>Eukaryota</taxon>
        <taxon>Amoebozoa</taxon>
        <taxon>Discosea</taxon>
        <taxon>Longamoebia</taxon>
        <taxon>Centramoebida</taxon>
        <taxon>Acanthamoebidae</taxon>
        <taxon>Acanthamoeba</taxon>
    </lineage>
</organism>
<dbReference type="PANTHER" id="PTHR15711">
    <property type="entry name" value="RAP GTPASE-ACTIVATING PROTEIN"/>
    <property type="match status" value="1"/>
</dbReference>
<accession>L8HJ83</accession>
<dbReference type="Pfam" id="PF02145">
    <property type="entry name" value="Rap_GAP"/>
    <property type="match status" value="1"/>
</dbReference>
<gene>
    <name evidence="3" type="ORF">ACA1_290140</name>
</gene>
<protein>
    <submittedName>
        <fullName evidence="3">GTPase activating Rap/RanGAP domainlike 3, putative</fullName>
    </submittedName>
</protein>
<dbReference type="KEGG" id="acan:ACA1_290140"/>
<keyword evidence="4" id="KW-1185">Reference proteome</keyword>
<dbReference type="AlphaFoldDB" id="L8HJ83"/>
<dbReference type="Gene3D" id="3.40.50.11210">
    <property type="entry name" value="Rap/Ran-GAP"/>
    <property type="match status" value="1"/>
</dbReference>
<dbReference type="GeneID" id="14926296"/>
<dbReference type="EMBL" id="KB007805">
    <property type="protein sequence ID" value="ELR25250.1"/>
    <property type="molecule type" value="Genomic_DNA"/>
</dbReference>
<evidence type="ECO:0000313" key="4">
    <source>
        <dbReference type="Proteomes" id="UP000011083"/>
    </source>
</evidence>
<reference evidence="3 4" key="1">
    <citation type="journal article" date="2013" name="Genome Biol.">
        <title>Genome of Acanthamoeba castellanii highlights extensive lateral gene transfer and early evolution of tyrosine kinase signaling.</title>
        <authorList>
            <person name="Clarke M."/>
            <person name="Lohan A.J."/>
            <person name="Liu B."/>
            <person name="Lagkouvardos I."/>
            <person name="Roy S."/>
            <person name="Zafar N."/>
            <person name="Bertelli C."/>
            <person name="Schilde C."/>
            <person name="Kianianmomeni A."/>
            <person name="Burglin T.R."/>
            <person name="Frech C."/>
            <person name="Turcotte B."/>
            <person name="Kopec K.O."/>
            <person name="Synnott J.M."/>
            <person name="Choo C."/>
            <person name="Paponov I."/>
            <person name="Finkler A."/>
            <person name="Soon Heng Tan C."/>
            <person name="Hutchins A.P."/>
            <person name="Weinmeier T."/>
            <person name="Rattei T."/>
            <person name="Chu J.S."/>
            <person name="Gimenez G."/>
            <person name="Irimia M."/>
            <person name="Rigden D.J."/>
            <person name="Fitzpatrick D.A."/>
            <person name="Lorenzo-Morales J."/>
            <person name="Bateman A."/>
            <person name="Chiu C.H."/>
            <person name="Tang P."/>
            <person name="Hegemann P."/>
            <person name="Fromm H."/>
            <person name="Raoult D."/>
            <person name="Greub G."/>
            <person name="Miranda-Saavedra D."/>
            <person name="Chen N."/>
            <person name="Nash P."/>
            <person name="Ginger M.L."/>
            <person name="Horn M."/>
            <person name="Schaap P."/>
            <person name="Caler L."/>
            <person name="Loftus B."/>
        </authorList>
    </citation>
    <scope>NUCLEOTIDE SEQUENCE [LARGE SCALE GENOMIC DNA]</scope>
    <source>
        <strain evidence="3 4">Neff</strain>
    </source>
</reference>
<dbReference type="RefSeq" id="XP_004368005.1">
    <property type="nucleotide sequence ID" value="XM_004367948.1"/>
</dbReference>
<proteinExistence type="predicted"/>
<dbReference type="InterPro" id="IPR050989">
    <property type="entry name" value="Rap1_Ran_GAP"/>
</dbReference>